<dbReference type="InterPro" id="IPR049079">
    <property type="entry name" value="Mov-10_helical"/>
</dbReference>
<dbReference type="EMBL" id="CP092864">
    <property type="protein sequence ID" value="UYV64032.1"/>
    <property type="molecule type" value="Genomic_DNA"/>
</dbReference>
<feature type="domain" description="DNA2/NAM7 helicase helicase" evidence="8">
    <location>
        <begin position="223"/>
        <end position="310"/>
    </location>
</feature>
<feature type="domain" description="Helicase MOV-10 helical" evidence="10">
    <location>
        <begin position="32"/>
        <end position="71"/>
    </location>
</feature>
<sequence>MCRRGGRNTQSNYMKMGIYPLPPLLYQQIREKKDLLKLYPVLGEIICPQNYTQKFDMLLHLEEIQLCVDLQQFNLHDACLQHAGQFLSLELPGLAEGRPSLLVGDRALLTLPGSMEAEDKLTVYEGCIHEVHKDSIRLMFHPDFHAKYNGESYDISFEFNRSGLVASTLCFSLCKTPNNKLSTIWGDQQPVFTRCLDVAVLFPPLSMDLKPPVFTLHEWFNPHLNQRQKDAVLRILENQSHLSPYVVFGPPGTGKTLTLVETVVQITHTMPHARVLVCAPSNSAADLIAMKLIKTNGFDGSDIVRLNAFQRKEEVSMGAIMIPDLSSQHSIEYITALYGLYISSLAISIMEGLETYCKVGQDLSMLVRQRLVVTTCTNAGLLYRMQLPESHFSHILIDEAGQATEPETLIPILLSLSAQVVLAGDHKQLGPIVRSFVARNSGLQLSLMERIMTRHCYQPDPDHYAETGNYNPYLVTKLIDNYRSVPDLVEMPSRMFYDNQLVCHYTGGEEFQKLSQSKIFPTPGFPIVFHGVQVSAAIPLLLFLFPLCEDYTNSESMILWNGCRGAAFIDHGTMIQAHFDFACNLRPFLTWKQTRCC</sequence>
<dbReference type="Pfam" id="PF13086">
    <property type="entry name" value="AAA_11"/>
    <property type="match status" value="2"/>
</dbReference>
<name>A0ABY6K592_9ARAC</name>
<evidence type="ECO:0000259" key="9">
    <source>
        <dbReference type="Pfam" id="PF21634"/>
    </source>
</evidence>
<comment type="subcellular location">
    <subcellularLocation>
        <location evidence="1">Cytoplasm</location>
    </subcellularLocation>
</comment>
<dbReference type="PANTHER" id="PTHR45418:SF1">
    <property type="entry name" value="CANCER_TESTIS ANTIGEN 55"/>
    <property type="match status" value="1"/>
</dbReference>
<evidence type="ECO:0000256" key="1">
    <source>
        <dbReference type="ARBA" id="ARBA00004496"/>
    </source>
</evidence>
<evidence type="ECO:0000259" key="10">
    <source>
        <dbReference type="Pfam" id="PF21635"/>
    </source>
</evidence>
<keyword evidence="5" id="KW-0378">Hydrolase</keyword>
<evidence type="ECO:0000256" key="7">
    <source>
        <dbReference type="ARBA" id="ARBA00022840"/>
    </source>
</evidence>
<feature type="domain" description="DNA2/NAM7 helicase helicase" evidence="8">
    <location>
        <begin position="364"/>
        <end position="435"/>
    </location>
</feature>
<reference evidence="11 12" key="1">
    <citation type="submission" date="2022-01" db="EMBL/GenBank/DDBJ databases">
        <title>A chromosomal length assembly of Cordylochernes scorpioides.</title>
        <authorList>
            <person name="Zeh D."/>
            <person name="Zeh J."/>
        </authorList>
    </citation>
    <scope>NUCLEOTIDE SEQUENCE [LARGE SCALE GENOMIC DNA]</scope>
    <source>
        <strain evidence="11">IN4F17</strain>
        <tissue evidence="11">Whole Body</tissue>
    </source>
</reference>
<keyword evidence="4" id="KW-0547">Nucleotide-binding</keyword>
<keyword evidence="6" id="KW-0347">Helicase</keyword>
<dbReference type="InterPro" id="IPR041677">
    <property type="entry name" value="DNA2/NAM7_AAA_11"/>
</dbReference>
<evidence type="ECO:0000313" key="12">
    <source>
        <dbReference type="Proteomes" id="UP001235939"/>
    </source>
</evidence>
<evidence type="ECO:0000256" key="5">
    <source>
        <dbReference type="ARBA" id="ARBA00022801"/>
    </source>
</evidence>
<evidence type="ECO:0000256" key="3">
    <source>
        <dbReference type="ARBA" id="ARBA00022490"/>
    </source>
</evidence>
<dbReference type="Pfam" id="PF21635">
    <property type="entry name" value="Mov-10_helical"/>
    <property type="match status" value="1"/>
</dbReference>
<dbReference type="Proteomes" id="UP001235939">
    <property type="component" value="Chromosome 02"/>
</dbReference>
<evidence type="ECO:0000313" key="11">
    <source>
        <dbReference type="EMBL" id="UYV64032.1"/>
    </source>
</evidence>
<proteinExistence type="inferred from homology"/>
<evidence type="ECO:0000256" key="4">
    <source>
        <dbReference type="ARBA" id="ARBA00022741"/>
    </source>
</evidence>
<keyword evidence="7" id="KW-0067">ATP-binding</keyword>
<dbReference type="PANTHER" id="PTHR45418">
    <property type="entry name" value="CANCER/TESTIS ANTIGEN 55"/>
    <property type="match status" value="1"/>
</dbReference>
<protein>
    <submittedName>
        <fullName evidence="11">MOV10L1</fullName>
    </submittedName>
</protein>
<keyword evidence="3" id="KW-0963">Cytoplasm</keyword>
<dbReference type="Gene3D" id="3.40.50.300">
    <property type="entry name" value="P-loop containing nucleotide triphosphate hydrolases"/>
    <property type="match status" value="1"/>
</dbReference>
<dbReference type="InterPro" id="IPR049080">
    <property type="entry name" value="MOV-10-like_beta-barrel"/>
</dbReference>
<evidence type="ECO:0000256" key="2">
    <source>
        <dbReference type="ARBA" id="ARBA00005601"/>
    </source>
</evidence>
<comment type="similarity">
    <text evidence="2">Belongs to the DNA2/NAM7 helicase family. SDE3 subfamily.</text>
</comment>
<evidence type="ECO:0000259" key="8">
    <source>
        <dbReference type="Pfam" id="PF13086"/>
    </source>
</evidence>
<dbReference type="SUPFAM" id="SSF52540">
    <property type="entry name" value="P-loop containing nucleoside triphosphate hydrolases"/>
    <property type="match status" value="1"/>
</dbReference>
<organism evidence="11 12">
    <name type="scientific">Cordylochernes scorpioides</name>
    <dbReference type="NCBI Taxonomy" id="51811"/>
    <lineage>
        <taxon>Eukaryota</taxon>
        <taxon>Metazoa</taxon>
        <taxon>Ecdysozoa</taxon>
        <taxon>Arthropoda</taxon>
        <taxon>Chelicerata</taxon>
        <taxon>Arachnida</taxon>
        <taxon>Pseudoscorpiones</taxon>
        <taxon>Cheliferoidea</taxon>
        <taxon>Chernetidae</taxon>
        <taxon>Cordylochernes</taxon>
    </lineage>
</organism>
<dbReference type="Pfam" id="PF21634">
    <property type="entry name" value="MOV-10_beta-barrel"/>
    <property type="match status" value="1"/>
</dbReference>
<evidence type="ECO:0000256" key="6">
    <source>
        <dbReference type="ARBA" id="ARBA00022806"/>
    </source>
</evidence>
<keyword evidence="12" id="KW-1185">Reference proteome</keyword>
<accession>A0ABY6K592</accession>
<dbReference type="InterPro" id="IPR027417">
    <property type="entry name" value="P-loop_NTPase"/>
</dbReference>
<gene>
    <name evidence="11" type="ORF">LAZ67_2006366</name>
</gene>
<feature type="domain" description="Helicase MOV-10-like beta-barrel" evidence="9">
    <location>
        <begin position="76"/>
        <end position="157"/>
    </location>
</feature>